<reference evidence="2" key="1">
    <citation type="submission" date="2016-10" db="EMBL/GenBank/DDBJ databases">
        <authorList>
            <person name="Varghese N."/>
            <person name="Submissions S."/>
        </authorList>
    </citation>
    <scope>NUCLEOTIDE SEQUENCE [LARGE SCALE GENOMIC DNA]</scope>
    <source>
        <strain evidence="2">S9</strain>
    </source>
</reference>
<dbReference type="RefSeq" id="WP_143051231.1">
    <property type="nucleotide sequence ID" value="NZ_FOGT01000008.1"/>
</dbReference>
<dbReference type="Proteomes" id="UP000198571">
    <property type="component" value="Unassembled WGS sequence"/>
</dbReference>
<proteinExistence type="predicted"/>
<evidence type="ECO:0000313" key="2">
    <source>
        <dbReference type="Proteomes" id="UP000198571"/>
    </source>
</evidence>
<keyword evidence="2" id="KW-1185">Reference proteome</keyword>
<protein>
    <submittedName>
        <fullName evidence="1">Uncharacterized protein</fullName>
    </submittedName>
</protein>
<dbReference type="OrthoDB" id="110209at2"/>
<dbReference type="AlphaFoldDB" id="A0A1H9UTT6"/>
<evidence type="ECO:0000313" key="1">
    <source>
        <dbReference type="EMBL" id="SES12739.1"/>
    </source>
</evidence>
<name>A0A1H9UTT6_9BACI</name>
<sequence length="62" mass="7338">MSIRETIDVDYEWKGTTNTSLHVLYQDDVCLCYNDSNERISTCNREELLTFIKDLKEGQYAR</sequence>
<organism evidence="1 2">
    <name type="scientific">Salipaludibacillus aurantiacus</name>
    <dbReference type="NCBI Taxonomy" id="1601833"/>
    <lineage>
        <taxon>Bacteria</taxon>
        <taxon>Bacillati</taxon>
        <taxon>Bacillota</taxon>
        <taxon>Bacilli</taxon>
        <taxon>Bacillales</taxon>
        <taxon>Bacillaceae</taxon>
    </lineage>
</organism>
<dbReference type="EMBL" id="FOGT01000008">
    <property type="protein sequence ID" value="SES12739.1"/>
    <property type="molecule type" value="Genomic_DNA"/>
</dbReference>
<accession>A0A1H9UTT6</accession>
<gene>
    <name evidence="1" type="ORF">SAMN05518684_108166</name>
</gene>